<dbReference type="PANTHER" id="PTHR32089">
    <property type="entry name" value="METHYL-ACCEPTING CHEMOTAXIS PROTEIN MCPB"/>
    <property type="match status" value="1"/>
</dbReference>
<evidence type="ECO:0000256" key="4">
    <source>
        <dbReference type="SAM" id="Phobius"/>
    </source>
</evidence>
<keyword evidence="8" id="KW-1185">Reference proteome</keyword>
<feature type="domain" description="Methyl-accepting transducer" evidence="5">
    <location>
        <begin position="300"/>
        <end position="532"/>
    </location>
</feature>
<dbReference type="EMBL" id="BPQQ01000025">
    <property type="protein sequence ID" value="GJE00438.1"/>
    <property type="molecule type" value="Genomic_DNA"/>
</dbReference>
<keyword evidence="4" id="KW-0812">Transmembrane</keyword>
<feature type="domain" description="HAMP" evidence="6">
    <location>
        <begin position="207"/>
        <end position="259"/>
    </location>
</feature>
<accession>A0ABQ4SF54</accession>
<dbReference type="Proteomes" id="UP001055153">
    <property type="component" value="Unassembled WGS sequence"/>
</dbReference>
<evidence type="ECO:0000313" key="8">
    <source>
        <dbReference type="Proteomes" id="UP001055153"/>
    </source>
</evidence>
<organism evidence="7 8">
    <name type="scientific">Methylobacterium isbiliense</name>
    <dbReference type="NCBI Taxonomy" id="315478"/>
    <lineage>
        <taxon>Bacteria</taxon>
        <taxon>Pseudomonadati</taxon>
        <taxon>Pseudomonadota</taxon>
        <taxon>Alphaproteobacteria</taxon>
        <taxon>Hyphomicrobiales</taxon>
        <taxon>Methylobacteriaceae</taxon>
        <taxon>Methylobacterium</taxon>
    </lineage>
</organism>
<evidence type="ECO:0000256" key="2">
    <source>
        <dbReference type="ARBA" id="ARBA00029447"/>
    </source>
</evidence>
<dbReference type="PANTHER" id="PTHR32089:SF112">
    <property type="entry name" value="LYSOZYME-LIKE PROTEIN-RELATED"/>
    <property type="match status" value="1"/>
</dbReference>
<evidence type="ECO:0000259" key="5">
    <source>
        <dbReference type="PROSITE" id="PS50111"/>
    </source>
</evidence>
<comment type="caution">
    <text evidence="7">The sequence shown here is derived from an EMBL/GenBank/DDBJ whole genome shotgun (WGS) entry which is preliminary data.</text>
</comment>
<dbReference type="PROSITE" id="PS50111">
    <property type="entry name" value="CHEMOTAXIS_TRANSDUC_2"/>
    <property type="match status" value="1"/>
</dbReference>
<dbReference type="Pfam" id="PF00015">
    <property type="entry name" value="MCPsignal"/>
    <property type="match status" value="1"/>
</dbReference>
<evidence type="ECO:0000313" key="7">
    <source>
        <dbReference type="EMBL" id="GJE00438.1"/>
    </source>
</evidence>
<proteinExistence type="inferred from homology"/>
<name>A0ABQ4SF54_9HYPH</name>
<protein>
    <recommendedName>
        <fullName evidence="9">Methyl-accepting chemotaxis protein</fullName>
    </recommendedName>
</protein>
<evidence type="ECO:0008006" key="9">
    <source>
        <dbReference type="Google" id="ProtNLM"/>
    </source>
</evidence>
<sequence length="556" mass="57766">MRIRTKLIGLLGGFGIITLLVAGIGVQALGNLYGAVDEVKAASTRALYSERLNRLVTAVVMEARGIYAAKATDDARKFADGLTTLLNEIDALLDAWRPLVPEADRPVFEAVMRDAATFRAFRTETARLGTEVSPQAANQQGNNEANRANRKAFQTSIDALTARSRAQVEAIDRETEALYTSRLQLLLALALAGTTLAMLLGTLIAQRQIGRPLGRVTAAIGALAAGERQLPAVAPRRDEIGEIWSSTQILAEAMREADALRAAQDEGTRHAAAQRRADMEAMAGQLDRSVGSLVRQLTQAAQEMESTAGIMVRSADHATAQSATVAGAAEQTSANVQTVAAATEEMSASIQSIIGQVAQSSGIAGQAVEDARRTDATVQNLSASAGRISQVVSVISGIAAQTNLLALNATIEAARAGEAGRGFAVVAAEVKDLAGQTAKATDEITAYVGEIQAATQAAVADLHRIGEVIAEMARSATGVAAAVEQQGAATREIARSVQAAAQGTERVTEIATDLRQGAGTTGEAASRVLQAAQALSAGSEGLAQEVRGFLARVQAA</sequence>
<reference evidence="7" key="2">
    <citation type="submission" date="2021-08" db="EMBL/GenBank/DDBJ databases">
        <authorList>
            <person name="Tani A."/>
            <person name="Ola A."/>
            <person name="Ogura Y."/>
            <person name="Katsura K."/>
            <person name="Hayashi T."/>
        </authorList>
    </citation>
    <scope>NUCLEOTIDE SEQUENCE</scope>
    <source>
        <strain evidence="7">DSM 17168</strain>
    </source>
</reference>
<evidence type="ECO:0000259" key="6">
    <source>
        <dbReference type="PROSITE" id="PS50885"/>
    </source>
</evidence>
<keyword evidence="4" id="KW-1133">Transmembrane helix</keyword>
<comment type="similarity">
    <text evidence="2">Belongs to the methyl-accepting chemotaxis (MCP) protein family.</text>
</comment>
<dbReference type="Gene3D" id="6.10.340.10">
    <property type="match status" value="1"/>
</dbReference>
<dbReference type="InterPro" id="IPR004089">
    <property type="entry name" value="MCPsignal_dom"/>
</dbReference>
<gene>
    <name evidence="7" type="ORF">GMJLKIPL_2360</name>
</gene>
<reference evidence="7" key="1">
    <citation type="journal article" date="2021" name="Front. Microbiol.">
        <title>Comprehensive Comparative Genomics and Phenotyping of Methylobacterium Species.</title>
        <authorList>
            <person name="Alessa O."/>
            <person name="Ogura Y."/>
            <person name="Fujitani Y."/>
            <person name="Takami H."/>
            <person name="Hayashi T."/>
            <person name="Sahin N."/>
            <person name="Tani A."/>
        </authorList>
    </citation>
    <scope>NUCLEOTIDE SEQUENCE</scope>
    <source>
        <strain evidence="7">DSM 17168</strain>
    </source>
</reference>
<dbReference type="SUPFAM" id="SSF158472">
    <property type="entry name" value="HAMP domain-like"/>
    <property type="match status" value="1"/>
</dbReference>
<dbReference type="RefSeq" id="WP_238235326.1">
    <property type="nucleotide sequence ID" value="NZ_BPQQ01000025.1"/>
</dbReference>
<dbReference type="SMART" id="SM00283">
    <property type="entry name" value="MA"/>
    <property type="match status" value="1"/>
</dbReference>
<dbReference type="InterPro" id="IPR004090">
    <property type="entry name" value="Chemotax_Me-accpt_rcpt"/>
</dbReference>
<keyword evidence="4" id="KW-0472">Membrane</keyword>
<dbReference type="SUPFAM" id="SSF58104">
    <property type="entry name" value="Methyl-accepting chemotaxis protein (MCP) signaling domain"/>
    <property type="match status" value="1"/>
</dbReference>
<evidence type="ECO:0000256" key="3">
    <source>
        <dbReference type="PROSITE-ProRule" id="PRU00284"/>
    </source>
</evidence>
<dbReference type="InterPro" id="IPR003660">
    <property type="entry name" value="HAMP_dom"/>
</dbReference>
<dbReference type="PROSITE" id="PS50885">
    <property type="entry name" value="HAMP"/>
    <property type="match status" value="1"/>
</dbReference>
<feature type="transmembrane region" description="Helical" evidence="4">
    <location>
        <begin position="7"/>
        <end position="29"/>
    </location>
</feature>
<dbReference type="PRINTS" id="PR00260">
    <property type="entry name" value="CHEMTRNSDUCR"/>
</dbReference>
<dbReference type="Gene3D" id="1.10.287.950">
    <property type="entry name" value="Methyl-accepting chemotaxis protein"/>
    <property type="match status" value="1"/>
</dbReference>
<keyword evidence="1 3" id="KW-0807">Transducer</keyword>
<evidence type="ECO:0000256" key="1">
    <source>
        <dbReference type="ARBA" id="ARBA00023224"/>
    </source>
</evidence>